<dbReference type="eggNOG" id="COG5652">
    <property type="taxonomic scope" value="Bacteria"/>
</dbReference>
<dbReference type="InterPro" id="IPR006976">
    <property type="entry name" value="VanZ-like"/>
</dbReference>
<feature type="transmembrane region" description="Helical" evidence="1">
    <location>
        <begin position="110"/>
        <end position="130"/>
    </location>
</feature>
<feature type="transmembrane region" description="Helical" evidence="1">
    <location>
        <begin position="78"/>
        <end position="98"/>
    </location>
</feature>
<keyword evidence="1" id="KW-0472">Membrane</keyword>
<keyword evidence="1" id="KW-0812">Transmembrane</keyword>
<comment type="caution">
    <text evidence="3">The sequence shown here is derived from an EMBL/GenBank/DDBJ whole genome shotgun (WGS) entry which is preliminary data.</text>
</comment>
<keyword evidence="1" id="KW-1133">Transmembrane helix</keyword>
<accession>U7VDR6</accession>
<dbReference type="Pfam" id="PF04892">
    <property type="entry name" value="VanZ"/>
    <property type="match status" value="1"/>
</dbReference>
<keyword evidence="4" id="KW-1185">Reference proteome</keyword>
<dbReference type="Proteomes" id="UP000017081">
    <property type="component" value="Unassembled WGS sequence"/>
</dbReference>
<feature type="transmembrane region" description="Helical" evidence="1">
    <location>
        <begin position="54"/>
        <end position="71"/>
    </location>
</feature>
<sequence>MSRTRLFRFISIATMILIFWFSHQNGEESLKQSNFILQYLKDFLEIFGLDVRKLAHFTIYLILGSSYFLSFKVLDKKSVLISIILTFLYACTDEFHQGFIPGRGPAIKDVLIDTLGGSLGIISIFLFFNFNKNPIIKLNKKK</sequence>
<evidence type="ECO:0000259" key="2">
    <source>
        <dbReference type="Pfam" id="PF04892"/>
    </source>
</evidence>
<evidence type="ECO:0000313" key="4">
    <source>
        <dbReference type="Proteomes" id="UP000017081"/>
    </source>
</evidence>
<feature type="transmembrane region" description="Helical" evidence="1">
    <location>
        <begin position="7"/>
        <end position="23"/>
    </location>
</feature>
<protein>
    <recommendedName>
        <fullName evidence="2">VanZ-like domain-containing protein</fullName>
    </recommendedName>
</protein>
<dbReference type="EMBL" id="AXZF01000029">
    <property type="protein sequence ID" value="ERT69274.1"/>
    <property type="molecule type" value="Genomic_DNA"/>
</dbReference>
<dbReference type="HOGENOM" id="CLU_096028_0_3_0"/>
<dbReference type="RefSeq" id="WP_023050328.1">
    <property type="nucleotide sequence ID" value="NZ_CP173062.2"/>
</dbReference>
<dbReference type="AlphaFoldDB" id="U7VDR6"/>
<organism evidence="3 4">
    <name type="scientific">Cetobacterium somerae ATCC BAA-474</name>
    <dbReference type="NCBI Taxonomy" id="1319815"/>
    <lineage>
        <taxon>Bacteria</taxon>
        <taxon>Fusobacteriati</taxon>
        <taxon>Fusobacteriota</taxon>
        <taxon>Fusobacteriia</taxon>
        <taxon>Fusobacteriales</taxon>
        <taxon>Fusobacteriaceae</taxon>
        <taxon>Cetobacterium</taxon>
    </lineage>
</organism>
<evidence type="ECO:0000256" key="1">
    <source>
        <dbReference type="SAM" id="Phobius"/>
    </source>
</evidence>
<dbReference type="STRING" id="1319815.HMPREF0202_00783"/>
<evidence type="ECO:0000313" key="3">
    <source>
        <dbReference type="EMBL" id="ERT69274.1"/>
    </source>
</evidence>
<gene>
    <name evidence="3" type="ORF">HMPREF0202_00783</name>
</gene>
<dbReference type="NCBIfam" id="NF037970">
    <property type="entry name" value="vanZ_1"/>
    <property type="match status" value="1"/>
</dbReference>
<reference evidence="3 4" key="1">
    <citation type="submission" date="2013-08" db="EMBL/GenBank/DDBJ databases">
        <authorList>
            <person name="Weinstock G."/>
            <person name="Sodergren E."/>
            <person name="Wylie T."/>
            <person name="Fulton L."/>
            <person name="Fulton R."/>
            <person name="Fronick C."/>
            <person name="O'Laughlin M."/>
            <person name="Godfrey J."/>
            <person name="Miner T."/>
            <person name="Herter B."/>
            <person name="Appelbaum E."/>
            <person name="Cordes M."/>
            <person name="Lek S."/>
            <person name="Wollam A."/>
            <person name="Pepin K.H."/>
            <person name="Palsikar V.B."/>
            <person name="Mitreva M."/>
            <person name="Wilson R.K."/>
        </authorList>
    </citation>
    <scope>NUCLEOTIDE SEQUENCE [LARGE SCALE GENOMIC DNA]</scope>
    <source>
        <strain evidence="3 4">ATCC BAA-474</strain>
    </source>
</reference>
<name>U7VDR6_9FUSO</name>
<proteinExistence type="predicted"/>
<feature type="domain" description="VanZ-like" evidence="2">
    <location>
        <begin position="9"/>
        <end position="127"/>
    </location>
</feature>